<evidence type="ECO:0000256" key="2">
    <source>
        <dbReference type="SAM" id="MobiDB-lite"/>
    </source>
</evidence>
<dbReference type="Pfam" id="PF00589">
    <property type="entry name" value="Phage_integrase"/>
    <property type="match status" value="1"/>
</dbReference>
<dbReference type="GO" id="GO:0003677">
    <property type="term" value="F:DNA binding"/>
    <property type="evidence" value="ECO:0007669"/>
    <property type="project" value="InterPro"/>
</dbReference>
<evidence type="ECO:0000256" key="1">
    <source>
        <dbReference type="ARBA" id="ARBA00023172"/>
    </source>
</evidence>
<feature type="domain" description="Tyr recombinase" evidence="3">
    <location>
        <begin position="1"/>
        <end position="152"/>
    </location>
</feature>
<feature type="region of interest" description="Disordered" evidence="2">
    <location>
        <begin position="111"/>
        <end position="152"/>
    </location>
</feature>
<evidence type="ECO:0000259" key="3">
    <source>
        <dbReference type="PROSITE" id="PS51898"/>
    </source>
</evidence>
<keyword evidence="5" id="KW-1185">Reference proteome</keyword>
<reference evidence="4 5" key="1">
    <citation type="journal article" date="2016" name="Sci. Rep.">
        <title>Metabolic traits of an uncultured archaeal lineage -MSBL1- from brine pools of the Red Sea.</title>
        <authorList>
            <person name="Mwirichia R."/>
            <person name="Alam I."/>
            <person name="Rashid M."/>
            <person name="Vinu M."/>
            <person name="Ba-Alawi W."/>
            <person name="Anthony Kamau A."/>
            <person name="Kamanda Ngugi D."/>
            <person name="Goker M."/>
            <person name="Klenk H.P."/>
            <person name="Bajic V."/>
            <person name="Stingl U."/>
        </authorList>
    </citation>
    <scope>NUCLEOTIDE SEQUENCE [LARGE SCALE GENOMIC DNA]</scope>
    <source>
        <strain evidence="4">SCGC-AAA259I07</strain>
    </source>
</reference>
<gene>
    <name evidence="4" type="ORF">AKJ36_02325</name>
</gene>
<dbReference type="EMBL" id="LHXQ01000032">
    <property type="protein sequence ID" value="KXA94714.1"/>
    <property type="molecule type" value="Genomic_DNA"/>
</dbReference>
<dbReference type="GO" id="GO:0006310">
    <property type="term" value="P:DNA recombination"/>
    <property type="evidence" value="ECO:0007669"/>
    <property type="project" value="UniProtKB-KW"/>
</dbReference>
<comment type="caution">
    <text evidence="4">The sequence shown here is derived from an EMBL/GenBank/DDBJ whole genome shotgun (WGS) entry which is preliminary data.</text>
</comment>
<accession>A0A133UKI5</accession>
<dbReference type="SUPFAM" id="SSF56349">
    <property type="entry name" value="DNA breaking-rejoining enzymes"/>
    <property type="match status" value="1"/>
</dbReference>
<organism evidence="4 5">
    <name type="scientific">candidate division MSBL1 archaeon SCGC-AAA259I07</name>
    <dbReference type="NCBI Taxonomy" id="1698266"/>
    <lineage>
        <taxon>Archaea</taxon>
        <taxon>Methanobacteriati</taxon>
        <taxon>Methanobacteriota</taxon>
        <taxon>candidate division MSBL1</taxon>
    </lineage>
</organism>
<name>A0A133UKI5_9EURY</name>
<keyword evidence="1" id="KW-0233">DNA recombination</keyword>
<dbReference type="InterPro" id="IPR011010">
    <property type="entry name" value="DNA_brk_join_enz"/>
</dbReference>
<dbReference type="GO" id="GO:0015074">
    <property type="term" value="P:DNA integration"/>
    <property type="evidence" value="ECO:0007669"/>
    <property type="project" value="InterPro"/>
</dbReference>
<evidence type="ECO:0000313" key="5">
    <source>
        <dbReference type="Proteomes" id="UP000070155"/>
    </source>
</evidence>
<proteinExistence type="predicted"/>
<dbReference type="Gene3D" id="1.10.443.10">
    <property type="entry name" value="Intergrase catalytic core"/>
    <property type="match status" value="1"/>
</dbReference>
<dbReference type="PROSITE" id="PS51898">
    <property type="entry name" value="TYR_RECOMBINASE"/>
    <property type="match status" value="1"/>
</dbReference>
<protein>
    <recommendedName>
        <fullName evidence="3">Tyr recombinase domain-containing protein</fullName>
    </recommendedName>
</protein>
<dbReference type="AlphaFoldDB" id="A0A133UKI5"/>
<dbReference type="Proteomes" id="UP000070155">
    <property type="component" value="Unassembled WGS sequence"/>
</dbReference>
<evidence type="ECO:0000313" key="4">
    <source>
        <dbReference type="EMBL" id="KXA94714.1"/>
    </source>
</evidence>
<sequence>MGGVIIFESALRAHEFLALNLGSIEFEGKMARLILPGADDQRYKTGQRRVPLADSVPYLKEWLNHHPSGEKGDPLWTSFGNGYLGERLSHRGLHSFVKKIARRAEVDKNVYPPSSATPAPRRLRGAATIPRPKCAYSSDGAETATCPPNTST</sequence>
<dbReference type="InterPro" id="IPR002104">
    <property type="entry name" value="Integrase_catalytic"/>
</dbReference>
<dbReference type="InterPro" id="IPR013762">
    <property type="entry name" value="Integrase-like_cat_sf"/>
</dbReference>